<feature type="binding site" evidence="13">
    <location>
        <position position="429"/>
    </location>
    <ligand>
        <name>ATP</name>
        <dbReference type="ChEBI" id="CHEBI:30616"/>
    </ligand>
</feature>
<evidence type="ECO:0000256" key="15">
    <source>
        <dbReference type="SAM" id="Phobius"/>
    </source>
</evidence>
<comment type="similarity">
    <text evidence="12">Belongs to the protein kinase superfamily.</text>
</comment>
<name>A0A7J6H342_CANSA</name>
<feature type="domain" description="Protein kinase" evidence="16">
    <location>
        <begin position="392"/>
        <end position="687"/>
    </location>
</feature>
<dbReference type="FunFam" id="3.80.10.10:FF:000731">
    <property type="entry name" value="Leucine-rich repeat receptor-like protein kinase"/>
    <property type="match status" value="1"/>
</dbReference>
<feature type="transmembrane region" description="Helical" evidence="15">
    <location>
        <begin position="56"/>
        <end position="77"/>
    </location>
</feature>
<keyword evidence="7 13" id="KW-0547">Nucleotide-binding</keyword>
<dbReference type="Gene3D" id="3.30.200.20">
    <property type="entry name" value="Phosphorylase Kinase, domain 1"/>
    <property type="match status" value="1"/>
</dbReference>
<dbReference type="SUPFAM" id="SSF56112">
    <property type="entry name" value="Protein kinase-like (PK-like)"/>
    <property type="match status" value="1"/>
</dbReference>
<comment type="subcellular location">
    <subcellularLocation>
        <location evidence="1">Membrane</location>
        <topology evidence="1">Single-pass membrane protein</topology>
    </subcellularLocation>
</comment>
<keyword evidence="10 15" id="KW-0472">Membrane</keyword>
<evidence type="ECO:0000313" key="17">
    <source>
        <dbReference type="EMBL" id="KAF4389623.1"/>
    </source>
</evidence>
<dbReference type="GO" id="GO:0005524">
    <property type="term" value="F:ATP binding"/>
    <property type="evidence" value="ECO:0007669"/>
    <property type="project" value="UniProtKB-UniRule"/>
</dbReference>
<evidence type="ECO:0000256" key="12">
    <source>
        <dbReference type="ARBA" id="ARBA00038349"/>
    </source>
</evidence>
<keyword evidence="8 13" id="KW-0067">ATP-binding</keyword>
<dbReference type="PROSITE" id="PS50011">
    <property type="entry name" value="PROTEIN_KINASE_DOM"/>
    <property type="match status" value="1"/>
</dbReference>
<organism evidence="17 18">
    <name type="scientific">Cannabis sativa</name>
    <name type="common">Hemp</name>
    <name type="synonym">Marijuana</name>
    <dbReference type="NCBI Taxonomy" id="3483"/>
    <lineage>
        <taxon>Eukaryota</taxon>
        <taxon>Viridiplantae</taxon>
        <taxon>Streptophyta</taxon>
        <taxon>Embryophyta</taxon>
        <taxon>Tracheophyta</taxon>
        <taxon>Spermatophyta</taxon>
        <taxon>Magnoliopsida</taxon>
        <taxon>eudicotyledons</taxon>
        <taxon>Gunneridae</taxon>
        <taxon>Pentapetalae</taxon>
        <taxon>rosids</taxon>
        <taxon>fabids</taxon>
        <taxon>Rosales</taxon>
        <taxon>Cannabaceae</taxon>
        <taxon>Cannabis</taxon>
    </lineage>
</organism>
<dbReference type="InterPro" id="IPR032675">
    <property type="entry name" value="LRR_dom_sf"/>
</dbReference>
<keyword evidence="11" id="KW-0675">Receptor</keyword>
<dbReference type="InterPro" id="IPR011009">
    <property type="entry name" value="Kinase-like_dom_sf"/>
</dbReference>
<evidence type="ECO:0000256" key="3">
    <source>
        <dbReference type="ARBA" id="ARBA00022614"/>
    </source>
</evidence>
<dbReference type="InterPro" id="IPR017441">
    <property type="entry name" value="Protein_kinase_ATP_BS"/>
</dbReference>
<dbReference type="Pfam" id="PF00560">
    <property type="entry name" value="LRR_1"/>
    <property type="match status" value="3"/>
</dbReference>
<keyword evidence="3" id="KW-0433">Leucine-rich repeat</keyword>
<evidence type="ECO:0000313" key="18">
    <source>
        <dbReference type="Proteomes" id="UP000525078"/>
    </source>
</evidence>
<dbReference type="InterPro" id="IPR001245">
    <property type="entry name" value="Ser-Thr/Tyr_kinase_cat_dom"/>
</dbReference>
<evidence type="ECO:0000259" key="16">
    <source>
        <dbReference type="PROSITE" id="PS50011"/>
    </source>
</evidence>
<protein>
    <recommendedName>
        <fullName evidence="16">Protein kinase domain-containing protein</fullName>
    </recommendedName>
</protein>
<dbReference type="Pfam" id="PF08263">
    <property type="entry name" value="LRRNT_2"/>
    <property type="match status" value="1"/>
</dbReference>
<dbReference type="EMBL" id="JAATIP010000031">
    <property type="protein sequence ID" value="KAF4389623.1"/>
    <property type="molecule type" value="Genomic_DNA"/>
</dbReference>
<sequence>MLLGSETEKLPLVKVFAFNVLLLKLWELPCLEPNAGHSELNGALMVALELIHSAPLSFPAVFSFLVYIFIVLPLAIADLNSDKQALLKFAAAVPHLRNFRWNLANPVCTSWVGVTCTKDGTRVLAVRLPGVGLVGSIPPNTLGKLDALSILSLRSNLLSGNLPSDITSLPSLNYLYLQHNNFTGEIPASLSPQLNVLDLSVNSFTGEIPQTIQNLTQLTGLNLQNNTLSGPIPDLKQTGLKHLNLSYNSLNGSIPSSLKGFPNSSFLGNSLLCGPPLETCSSILPPPPSYPPLPAIPMKKQSSKKKLPMWAIIAIAVGGSVLLLLLAVVIVLWCCKKKDDGGARALKGKAPSVGRTEKPKEEFGSGVQEPEKNKLVFFEGSSYNFDLEDLLRASAEVLGKGSYGTAYKAILEEATTVVVKRLKEVVVGKRDFEQQMDTVGRVGQHPNVMPLRAYYYSKDEKLLVYDFVPRGSLSALLHGNRGAGRTELDWESRVKIALGTAKGIAHIHSMGGPKFTHGNIKASNVLLNQDFDGCISDFGLTPLMNVHATPSRGAGYRAPEVIETRKYTHKSDVYSFGVLLLEMLTGKAPLQSPGRDDTVDLPRWVHSVVREEWTAEVFDVELMRYQNIEEEMVQMLQIAMACVTKVPDMRPSMDEVVRMIEDIRQSDSENRPSSEENKSKDSNVQTP</sequence>
<proteinExistence type="inferred from homology"/>
<dbReference type="FunFam" id="3.80.10.10:FF:000431">
    <property type="entry name" value="Leucine-rich repeat receptor-like protein kinase"/>
    <property type="match status" value="1"/>
</dbReference>
<gene>
    <name evidence="17" type="ORF">F8388_009756</name>
</gene>
<dbReference type="Gene3D" id="3.80.10.10">
    <property type="entry name" value="Ribonuclease Inhibitor"/>
    <property type="match status" value="2"/>
</dbReference>
<dbReference type="AlphaFoldDB" id="A0A7J6H342"/>
<dbReference type="InterPro" id="IPR000719">
    <property type="entry name" value="Prot_kinase_dom"/>
</dbReference>
<feature type="compositionally biased region" description="Basic and acidic residues" evidence="14">
    <location>
        <begin position="355"/>
        <end position="367"/>
    </location>
</feature>
<dbReference type="PANTHER" id="PTHR48010:SF59">
    <property type="entry name" value="PROTEIN KINASE DOMAIN-CONTAINING PROTEIN"/>
    <property type="match status" value="1"/>
</dbReference>
<evidence type="ECO:0000256" key="14">
    <source>
        <dbReference type="SAM" id="MobiDB-lite"/>
    </source>
</evidence>
<dbReference type="InterPro" id="IPR001611">
    <property type="entry name" value="Leu-rich_rpt"/>
</dbReference>
<feature type="region of interest" description="Disordered" evidence="14">
    <location>
        <begin position="662"/>
        <end position="687"/>
    </location>
</feature>
<dbReference type="PANTHER" id="PTHR48010">
    <property type="entry name" value="OS05G0588300 PROTEIN"/>
    <property type="match status" value="1"/>
</dbReference>
<evidence type="ECO:0000256" key="10">
    <source>
        <dbReference type="ARBA" id="ARBA00023136"/>
    </source>
</evidence>
<keyword evidence="6" id="KW-0677">Repeat</keyword>
<keyword evidence="4 15" id="KW-0812">Transmembrane</keyword>
<dbReference type="FunFam" id="1.10.510.10:FF:000095">
    <property type="entry name" value="protein STRUBBELIG-RECEPTOR FAMILY 8"/>
    <property type="match status" value="1"/>
</dbReference>
<evidence type="ECO:0000256" key="1">
    <source>
        <dbReference type="ARBA" id="ARBA00004167"/>
    </source>
</evidence>
<dbReference type="CDD" id="cd14066">
    <property type="entry name" value="STKc_IRAK"/>
    <property type="match status" value="1"/>
</dbReference>
<dbReference type="PROSITE" id="PS00107">
    <property type="entry name" value="PROTEIN_KINASE_ATP"/>
    <property type="match status" value="1"/>
</dbReference>
<evidence type="ECO:0000256" key="11">
    <source>
        <dbReference type="ARBA" id="ARBA00023170"/>
    </source>
</evidence>
<dbReference type="InterPro" id="IPR050994">
    <property type="entry name" value="At_inactive_RLKs"/>
</dbReference>
<evidence type="ECO:0000256" key="9">
    <source>
        <dbReference type="ARBA" id="ARBA00022989"/>
    </source>
</evidence>
<dbReference type="GO" id="GO:0016020">
    <property type="term" value="C:membrane"/>
    <property type="evidence" value="ECO:0007669"/>
    <property type="project" value="UniProtKB-SubCell"/>
</dbReference>
<dbReference type="SUPFAM" id="SSF52058">
    <property type="entry name" value="L domain-like"/>
    <property type="match status" value="1"/>
</dbReference>
<dbReference type="GO" id="GO:0004672">
    <property type="term" value="F:protein kinase activity"/>
    <property type="evidence" value="ECO:0007669"/>
    <property type="project" value="InterPro"/>
</dbReference>
<evidence type="ECO:0000256" key="6">
    <source>
        <dbReference type="ARBA" id="ARBA00022737"/>
    </source>
</evidence>
<keyword evidence="9 15" id="KW-1133">Transmembrane helix</keyword>
<evidence type="ECO:0000256" key="13">
    <source>
        <dbReference type="PROSITE-ProRule" id="PRU10141"/>
    </source>
</evidence>
<keyword evidence="5" id="KW-0732">Signal</keyword>
<keyword evidence="2" id="KW-0597">Phosphoprotein</keyword>
<feature type="region of interest" description="Disordered" evidence="14">
    <location>
        <begin position="345"/>
        <end position="367"/>
    </location>
</feature>
<dbReference type="Proteomes" id="UP000525078">
    <property type="component" value="Unassembled WGS sequence"/>
</dbReference>
<evidence type="ECO:0000256" key="5">
    <source>
        <dbReference type="ARBA" id="ARBA00022729"/>
    </source>
</evidence>
<dbReference type="Gene3D" id="1.10.510.10">
    <property type="entry name" value="Transferase(Phosphotransferase) domain 1"/>
    <property type="match status" value="1"/>
</dbReference>
<dbReference type="InterPro" id="IPR013210">
    <property type="entry name" value="LRR_N_plant-typ"/>
</dbReference>
<accession>A0A7J6H342</accession>
<reference evidence="17 18" key="1">
    <citation type="journal article" date="2020" name="bioRxiv">
        <title>Sequence and annotation of 42 cannabis genomes reveals extensive copy number variation in cannabinoid synthesis and pathogen resistance genes.</title>
        <authorList>
            <person name="Mckernan K.J."/>
            <person name="Helbert Y."/>
            <person name="Kane L.T."/>
            <person name="Ebling H."/>
            <person name="Zhang L."/>
            <person name="Liu B."/>
            <person name="Eaton Z."/>
            <person name="Mclaughlin S."/>
            <person name="Kingan S."/>
            <person name="Baybayan P."/>
            <person name="Concepcion G."/>
            <person name="Jordan M."/>
            <person name="Riva A."/>
            <person name="Barbazuk W."/>
            <person name="Harkins T."/>
        </authorList>
    </citation>
    <scope>NUCLEOTIDE SEQUENCE [LARGE SCALE GENOMIC DNA]</scope>
    <source>
        <strain evidence="18">cv. Jamaican Lion 4</strain>
        <tissue evidence="17">Leaf</tissue>
    </source>
</reference>
<evidence type="ECO:0000256" key="2">
    <source>
        <dbReference type="ARBA" id="ARBA00022553"/>
    </source>
</evidence>
<feature type="compositionally biased region" description="Basic and acidic residues" evidence="14">
    <location>
        <begin position="662"/>
        <end position="681"/>
    </location>
</feature>
<evidence type="ECO:0000256" key="8">
    <source>
        <dbReference type="ARBA" id="ARBA00022840"/>
    </source>
</evidence>
<evidence type="ECO:0000256" key="4">
    <source>
        <dbReference type="ARBA" id="ARBA00022692"/>
    </source>
</evidence>
<comment type="caution">
    <text evidence="17">The sequence shown here is derived from an EMBL/GenBank/DDBJ whole genome shotgun (WGS) entry which is preliminary data.</text>
</comment>
<dbReference type="FunFam" id="3.30.200.20:FF:000307">
    <property type="entry name" value="pollen receptor-like kinase 1"/>
    <property type="match status" value="1"/>
</dbReference>
<feature type="transmembrane region" description="Helical" evidence="15">
    <location>
        <begin position="307"/>
        <end position="333"/>
    </location>
</feature>
<evidence type="ECO:0000256" key="7">
    <source>
        <dbReference type="ARBA" id="ARBA00022741"/>
    </source>
</evidence>
<dbReference type="Pfam" id="PF07714">
    <property type="entry name" value="PK_Tyr_Ser-Thr"/>
    <property type="match status" value="1"/>
</dbReference>